<comment type="caution">
    <text evidence="1">The sequence shown here is derived from an EMBL/GenBank/DDBJ whole genome shotgun (WGS) entry which is preliminary data.</text>
</comment>
<organism evidence="1 2">
    <name type="scientific">Actinomadura adrarensis</name>
    <dbReference type="NCBI Taxonomy" id="1819600"/>
    <lineage>
        <taxon>Bacteria</taxon>
        <taxon>Bacillati</taxon>
        <taxon>Actinomycetota</taxon>
        <taxon>Actinomycetes</taxon>
        <taxon>Streptosporangiales</taxon>
        <taxon>Thermomonosporaceae</taxon>
        <taxon>Actinomadura</taxon>
    </lineage>
</organism>
<protein>
    <submittedName>
        <fullName evidence="1">Uncharacterized protein</fullName>
    </submittedName>
</protein>
<proteinExistence type="predicted"/>
<reference evidence="2" key="1">
    <citation type="journal article" date="2019" name="Int. J. Syst. Evol. Microbiol.">
        <title>The Global Catalogue of Microorganisms (GCM) 10K type strain sequencing project: providing services to taxonomists for standard genome sequencing and annotation.</title>
        <authorList>
            <consortium name="The Broad Institute Genomics Platform"/>
            <consortium name="The Broad Institute Genome Sequencing Center for Infectious Disease"/>
            <person name="Wu L."/>
            <person name="Ma J."/>
        </authorList>
    </citation>
    <scope>NUCLEOTIDE SEQUENCE [LARGE SCALE GENOMIC DNA]</scope>
    <source>
        <strain evidence="2">JCM 31696</strain>
    </source>
</reference>
<gene>
    <name evidence="1" type="ORF">ACFQ07_27960</name>
</gene>
<evidence type="ECO:0000313" key="1">
    <source>
        <dbReference type="EMBL" id="MFD0856106.1"/>
    </source>
</evidence>
<dbReference type="EMBL" id="JBHTIR010003959">
    <property type="protein sequence ID" value="MFD0856106.1"/>
    <property type="molecule type" value="Genomic_DNA"/>
</dbReference>
<dbReference type="Proteomes" id="UP001597083">
    <property type="component" value="Unassembled WGS sequence"/>
</dbReference>
<name>A0ABW3CP07_9ACTN</name>
<sequence>MSAFCAAVSVLDPENGQLYNDYARSLFSDAARKLLEETVKLENYEWQSDFAREHIAVGEAKMLLRWLRMSKICVSAEARERIMNCTDPEQLERWADRVPAISTVDELFA</sequence>
<accession>A0ABW3CP07</accession>
<keyword evidence="2" id="KW-1185">Reference proteome</keyword>
<evidence type="ECO:0000313" key="2">
    <source>
        <dbReference type="Proteomes" id="UP001597083"/>
    </source>
</evidence>